<dbReference type="Proteomes" id="UP001596250">
    <property type="component" value="Unassembled WGS sequence"/>
</dbReference>
<evidence type="ECO:0000256" key="1">
    <source>
        <dbReference type="SAM" id="MobiDB-lite"/>
    </source>
</evidence>
<evidence type="ECO:0000313" key="2">
    <source>
        <dbReference type="EMBL" id="MFC5986453.1"/>
    </source>
</evidence>
<feature type="region of interest" description="Disordered" evidence="1">
    <location>
        <begin position="1"/>
        <end position="23"/>
    </location>
</feature>
<evidence type="ECO:0000313" key="3">
    <source>
        <dbReference type="Proteomes" id="UP001596250"/>
    </source>
</evidence>
<evidence type="ECO:0008006" key="4">
    <source>
        <dbReference type="Google" id="ProtNLM"/>
    </source>
</evidence>
<sequence>MSNMKDLLKNKVKGEKKSAHDLLMEPANVNVNVNENVNIKKKRREKFEDKFARATFYIENGLLEKINAEAGNEKGEKTRIINEALRQYFNSG</sequence>
<protein>
    <recommendedName>
        <fullName evidence="4">CopG family transcriptional regulator</fullName>
    </recommendedName>
</protein>
<reference evidence="3" key="1">
    <citation type="journal article" date="2019" name="Int. J. Syst. Evol. Microbiol.">
        <title>The Global Catalogue of Microorganisms (GCM) 10K type strain sequencing project: providing services to taxonomists for standard genome sequencing and annotation.</title>
        <authorList>
            <consortium name="The Broad Institute Genomics Platform"/>
            <consortium name="The Broad Institute Genome Sequencing Center for Infectious Disease"/>
            <person name="Wu L."/>
            <person name="Ma J."/>
        </authorList>
    </citation>
    <scope>NUCLEOTIDE SEQUENCE [LARGE SCALE GENOMIC DNA]</scope>
    <source>
        <strain evidence="3">CCM 8749</strain>
    </source>
</reference>
<comment type="caution">
    <text evidence="2">The sequence shown here is derived from an EMBL/GenBank/DDBJ whole genome shotgun (WGS) entry which is preliminary data.</text>
</comment>
<name>A0ABW1IN22_9BACL</name>
<gene>
    <name evidence="2" type="ORF">ACFPXP_08425</name>
</gene>
<accession>A0ABW1IN22</accession>
<proteinExistence type="predicted"/>
<dbReference type="EMBL" id="JBHSQV010000100">
    <property type="protein sequence ID" value="MFC5986453.1"/>
    <property type="molecule type" value="Genomic_DNA"/>
</dbReference>
<keyword evidence="3" id="KW-1185">Reference proteome</keyword>
<dbReference type="RefSeq" id="WP_379893785.1">
    <property type="nucleotide sequence ID" value="NZ_CBCSCT010000112.1"/>
</dbReference>
<organism evidence="2 3">
    <name type="scientific">Marinicrinis lubricantis</name>
    <dbReference type="NCBI Taxonomy" id="2086470"/>
    <lineage>
        <taxon>Bacteria</taxon>
        <taxon>Bacillati</taxon>
        <taxon>Bacillota</taxon>
        <taxon>Bacilli</taxon>
        <taxon>Bacillales</taxon>
        <taxon>Paenibacillaceae</taxon>
    </lineage>
</organism>